<dbReference type="AlphaFoldDB" id="A0A7G9RKB7"/>
<sequence length="289" mass="32470">MFVTQLKSFFMVARLGSITLAAKHLGLSQPTVTTQIRALEEHYGIELFRRQGGRLVVSDDGVRLLPMVDALLQQQNHVEFALRNAGDEDQGQLRIGAAAPYYILDIVKRFQQKYPRVDVVIGAGNSRQTGEALREFRVDLATSSHREDDARLLRVLLGADPLTLVVHRTHALARYQSVRVKQLAGCDLITREHGSMTREKMEEMLAAAEVTPQRTMEIASREAVREAIIRNMGVSVFAEHEASAHPELVVLRFDDEVPRIDEYLYCLKERREARLIAAFLAECTPLPGG</sequence>
<protein>
    <submittedName>
        <fullName evidence="6">LysR family transcriptional regulator</fullName>
    </submittedName>
</protein>
<evidence type="ECO:0000256" key="1">
    <source>
        <dbReference type="ARBA" id="ARBA00009437"/>
    </source>
</evidence>
<dbReference type="GO" id="GO:0003700">
    <property type="term" value="F:DNA-binding transcription factor activity"/>
    <property type="evidence" value="ECO:0007669"/>
    <property type="project" value="InterPro"/>
</dbReference>
<keyword evidence="4" id="KW-0804">Transcription</keyword>
<dbReference type="SUPFAM" id="SSF53850">
    <property type="entry name" value="Periplasmic binding protein-like II"/>
    <property type="match status" value="1"/>
</dbReference>
<name>A0A7G9RKB7_9BURK</name>
<gene>
    <name evidence="6" type="ORF">H9K76_15830</name>
</gene>
<dbReference type="NCBIfam" id="TIGR03339">
    <property type="entry name" value="phn_lysR"/>
    <property type="match status" value="1"/>
</dbReference>
<dbReference type="PRINTS" id="PR00039">
    <property type="entry name" value="HTHLYSR"/>
</dbReference>
<keyword evidence="7" id="KW-1185">Reference proteome</keyword>
<dbReference type="SUPFAM" id="SSF46785">
    <property type="entry name" value="Winged helix' DNA-binding domain"/>
    <property type="match status" value="1"/>
</dbReference>
<dbReference type="CDD" id="cd05466">
    <property type="entry name" value="PBP2_LTTR_substrate"/>
    <property type="match status" value="1"/>
</dbReference>
<evidence type="ECO:0000256" key="3">
    <source>
        <dbReference type="ARBA" id="ARBA00023125"/>
    </source>
</evidence>
<dbReference type="InterPro" id="IPR000847">
    <property type="entry name" value="LysR_HTH_N"/>
</dbReference>
<reference evidence="6 7" key="1">
    <citation type="submission" date="2020-08" db="EMBL/GenBank/DDBJ databases">
        <title>Genome sequence of Diaphorobacter ruginosibacter DSM 27467T.</title>
        <authorList>
            <person name="Hyun D.-W."/>
            <person name="Bae J.-W."/>
        </authorList>
    </citation>
    <scope>NUCLEOTIDE SEQUENCE [LARGE SCALE GENOMIC DNA]</scope>
    <source>
        <strain evidence="6 7">DSM 27467</strain>
    </source>
</reference>
<dbReference type="RefSeq" id="WP_187596312.1">
    <property type="nucleotide sequence ID" value="NZ_CP060714.1"/>
</dbReference>
<dbReference type="EMBL" id="CP060714">
    <property type="protein sequence ID" value="QNN56042.1"/>
    <property type="molecule type" value="Genomic_DNA"/>
</dbReference>
<feature type="domain" description="HTH lysR-type" evidence="5">
    <location>
        <begin position="1"/>
        <end position="58"/>
    </location>
</feature>
<evidence type="ECO:0000256" key="2">
    <source>
        <dbReference type="ARBA" id="ARBA00023015"/>
    </source>
</evidence>
<evidence type="ECO:0000259" key="5">
    <source>
        <dbReference type="PROSITE" id="PS50931"/>
    </source>
</evidence>
<dbReference type="InterPro" id="IPR036388">
    <property type="entry name" value="WH-like_DNA-bd_sf"/>
</dbReference>
<dbReference type="InterPro" id="IPR005119">
    <property type="entry name" value="LysR_subst-bd"/>
</dbReference>
<evidence type="ECO:0000313" key="6">
    <source>
        <dbReference type="EMBL" id="QNN56042.1"/>
    </source>
</evidence>
<dbReference type="KEGG" id="drg:H9K76_15830"/>
<dbReference type="PANTHER" id="PTHR30126">
    <property type="entry name" value="HTH-TYPE TRANSCRIPTIONAL REGULATOR"/>
    <property type="match status" value="1"/>
</dbReference>
<keyword evidence="3" id="KW-0238">DNA-binding</keyword>
<evidence type="ECO:0000313" key="7">
    <source>
        <dbReference type="Proteomes" id="UP000515811"/>
    </source>
</evidence>
<proteinExistence type="inferred from homology"/>
<keyword evidence="2" id="KW-0805">Transcription regulation</keyword>
<dbReference type="InterPro" id="IPR017724">
    <property type="entry name" value="Tscrpt_reg_LysR"/>
</dbReference>
<dbReference type="GO" id="GO:0000976">
    <property type="term" value="F:transcription cis-regulatory region binding"/>
    <property type="evidence" value="ECO:0007669"/>
    <property type="project" value="TreeGrafter"/>
</dbReference>
<dbReference type="Pfam" id="PF03466">
    <property type="entry name" value="LysR_substrate"/>
    <property type="match status" value="1"/>
</dbReference>
<organism evidence="6 7">
    <name type="scientific">Diaphorobacter ruginosibacter</name>
    <dbReference type="NCBI Taxonomy" id="1715720"/>
    <lineage>
        <taxon>Bacteria</taxon>
        <taxon>Pseudomonadati</taxon>
        <taxon>Pseudomonadota</taxon>
        <taxon>Betaproteobacteria</taxon>
        <taxon>Burkholderiales</taxon>
        <taxon>Comamonadaceae</taxon>
        <taxon>Diaphorobacter</taxon>
    </lineage>
</organism>
<evidence type="ECO:0000256" key="4">
    <source>
        <dbReference type="ARBA" id="ARBA00023163"/>
    </source>
</evidence>
<dbReference type="Gene3D" id="3.40.190.290">
    <property type="match status" value="1"/>
</dbReference>
<dbReference type="InterPro" id="IPR036390">
    <property type="entry name" value="WH_DNA-bd_sf"/>
</dbReference>
<accession>A0A7G9RKB7</accession>
<dbReference type="Proteomes" id="UP000515811">
    <property type="component" value="Chromosome"/>
</dbReference>
<dbReference type="Pfam" id="PF00126">
    <property type="entry name" value="HTH_1"/>
    <property type="match status" value="1"/>
</dbReference>
<comment type="similarity">
    <text evidence="1">Belongs to the LysR transcriptional regulatory family.</text>
</comment>
<dbReference type="Gene3D" id="1.10.10.10">
    <property type="entry name" value="Winged helix-like DNA-binding domain superfamily/Winged helix DNA-binding domain"/>
    <property type="match status" value="1"/>
</dbReference>
<dbReference type="PANTHER" id="PTHR30126:SF40">
    <property type="entry name" value="HTH-TYPE TRANSCRIPTIONAL REGULATOR GLTR"/>
    <property type="match status" value="1"/>
</dbReference>
<dbReference type="PROSITE" id="PS50931">
    <property type="entry name" value="HTH_LYSR"/>
    <property type="match status" value="1"/>
</dbReference>